<proteinExistence type="predicted"/>
<accession>X0Y1J7</accession>
<sequence>KYNSMGGAVAAGVDIVNILEGEEPLNQVCNFPFRVGQQVSFAGTASTALTRVISHIGVVDVGGAAANRGRIQVKVTAIGGAVGNGTTGASADGTLQMWATNRTGNGALLNGTAGYSWNNPRLVIPKVVPPPPVVASIARAIAQGKYAMDIISYTSYQTAIASGITASANIIPAELTRAKALVCIPVEQNELDLLRNSNALCGQYLSAEEYQFSINNQLRPDRRCPLNREQYPVLRPVGTDEIQRPYQY</sequence>
<dbReference type="AlphaFoldDB" id="X0Y1J7"/>
<organism evidence="1">
    <name type="scientific">marine sediment metagenome</name>
    <dbReference type="NCBI Taxonomy" id="412755"/>
    <lineage>
        <taxon>unclassified sequences</taxon>
        <taxon>metagenomes</taxon>
        <taxon>ecological metagenomes</taxon>
    </lineage>
</organism>
<evidence type="ECO:0000313" key="1">
    <source>
        <dbReference type="EMBL" id="GAG30781.1"/>
    </source>
</evidence>
<dbReference type="EMBL" id="BARS01045265">
    <property type="protein sequence ID" value="GAG30781.1"/>
    <property type="molecule type" value="Genomic_DNA"/>
</dbReference>
<gene>
    <name evidence="1" type="ORF">S01H1_68261</name>
</gene>
<name>X0Y1J7_9ZZZZ</name>
<comment type="caution">
    <text evidence="1">The sequence shown here is derived from an EMBL/GenBank/DDBJ whole genome shotgun (WGS) entry which is preliminary data.</text>
</comment>
<feature type="non-terminal residue" evidence="1">
    <location>
        <position position="248"/>
    </location>
</feature>
<reference evidence="1" key="1">
    <citation type="journal article" date="2014" name="Front. Microbiol.">
        <title>High frequency of phylogenetically diverse reductive dehalogenase-homologous genes in deep subseafloor sedimentary metagenomes.</title>
        <authorList>
            <person name="Kawai M."/>
            <person name="Futagami T."/>
            <person name="Toyoda A."/>
            <person name="Takaki Y."/>
            <person name="Nishi S."/>
            <person name="Hori S."/>
            <person name="Arai W."/>
            <person name="Tsubouchi T."/>
            <person name="Morono Y."/>
            <person name="Uchiyama I."/>
            <person name="Ito T."/>
            <person name="Fujiyama A."/>
            <person name="Inagaki F."/>
            <person name="Takami H."/>
        </authorList>
    </citation>
    <scope>NUCLEOTIDE SEQUENCE</scope>
    <source>
        <strain evidence="1">Expedition CK06-06</strain>
    </source>
</reference>
<feature type="non-terminal residue" evidence="1">
    <location>
        <position position="1"/>
    </location>
</feature>
<protein>
    <submittedName>
        <fullName evidence="1">Uncharacterized protein</fullName>
    </submittedName>
</protein>